<keyword evidence="3 4" id="KW-0413">Isomerase</keyword>
<evidence type="ECO:0000256" key="2">
    <source>
        <dbReference type="ARBA" id="ARBA00022694"/>
    </source>
</evidence>
<dbReference type="EC" id="5.4.99.12" evidence="4"/>
<evidence type="ECO:0000256" key="1">
    <source>
        <dbReference type="ARBA" id="ARBA00009375"/>
    </source>
</evidence>
<sequence length="302" mass="34373">MQRALRAFVYGVNVFMYNRPMNNKEHNILLKIRYDGTDYRGWQRQPDHPTVQGSIEEVLSYLAGEPVEISGTSRTDSGVHALGQCASFRWNKQIPVDKIPMIINRRFGSAGQGRPNRNGGIEIVDAREMPEDFHARFSCIGKTYRYLIDSSGSLFRRNQAFLYNEKLDLDRMRAAAELIQGTHDFKCFETAGGTPRETTVRTVSKLSINEVNWGNSMPDPEQVRDSCGRTIAIEITGDGFLYNMVRIITGTLVEIGAGKRQPEEMTEIIESRNRSKAGFTAPPQGLYLKEIYFDHKFDQYLK</sequence>
<comment type="caution">
    <text evidence="4">Lacks conserved residue(s) required for the propagation of feature annotation.</text>
</comment>
<dbReference type="CDD" id="cd02570">
    <property type="entry name" value="PseudoU_synth_EcTruA"/>
    <property type="match status" value="1"/>
</dbReference>
<feature type="domain" description="Pseudouridine synthase I TruA alpha/beta" evidence="8">
    <location>
        <begin position="33"/>
        <end position="107"/>
    </location>
</feature>
<comment type="subunit">
    <text evidence="4">Homodimer.</text>
</comment>
<dbReference type="InterPro" id="IPR020095">
    <property type="entry name" value="PsdUridine_synth_TruA_C"/>
</dbReference>
<dbReference type="GO" id="GO:0160147">
    <property type="term" value="F:tRNA pseudouridine(38-40) synthase activity"/>
    <property type="evidence" value="ECO:0007669"/>
    <property type="project" value="UniProtKB-EC"/>
</dbReference>
<dbReference type="GO" id="GO:0031119">
    <property type="term" value="P:tRNA pseudouridine synthesis"/>
    <property type="evidence" value="ECO:0007669"/>
    <property type="project" value="UniProtKB-UniRule"/>
</dbReference>
<dbReference type="Gene3D" id="3.30.70.660">
    <property type="entry name" value="Pseudouridine synthase I, catalytic domain, C-terminal subdomain"/>
    <property type="match status" value="1"/>
</dbReference>
<accession>A0A6A8MA12</accession>
<keyword evidence="2 4" id="KW-0819">tRNA processing</keyword>
<dbReference type="InterPro" id="IPR020097">
    <property type="entry name" value="PsdUridine_synth_TruA_a/b_dom"/>
</dbReference>
<feature type="active site" description="Nucleophile" evidence="4 5">
    <location>
        <position position="76"/>
    </location>
</feature>
<gene>
    <name evidence="4 9" type="primary">truA</name>
    <name evidence="9" type="ORF">FYJ66_00670</name>
</gene>
<evidence type="ECO:0000256" key="5">
    <source>
        <dbReference type="PIRSR" id="PIRSR001430-1"/>
    </source>
</evidence>
<dbReference type="Gene3D" id="3.30.70.580">
    <property type="entry name" value="Pseudouridine synthase I, catalytic domain, N-terminal subdomain"/>
    <property type="match status" value="1"/>
</dbReference>
<dbReference type="AlphaFoldDB" id="A0A6A8MA12"/>
<dbReference type="EMBL" id="VUNB01000001">
    <property type="protein sequence ID" value="MST68126.1"/>
    <property type="molecule type" value="Genomic_DNA"/>
</dbReference>
<dbReference type="InterPro" id="IPR001406">
    <property type="entry name" value="PsdUridine_synth_TruA"/>
</dbReference>
<dbReference type="GO" id="GO:0003723">
    <property type="term" value="F:RNA binding"/>
    <property type="evidence" value="ECO:0007669"/>
    <property type="project" value="InterPro"/>
</dbReference>
<comment type="function">
    <text evidence="4">Formation of pseudouridine at positions 38, 39 and 40 in the anticodon stem and loop of transfer RNAs.</text>
</comment>
<dbReference type="Pfam" id="PF01416">
    <property type="entry name" value="PseudoU_synth_1"/>
    <property type="match status" value="2"/>
</dbReference>
<dbReference type="NCBIfam" id="TIGR00071">
    <property type="entry name" value="hisT_truA"/>
    <property type="match status" value="1"/>
</dbReference>
<evidence type="ECO:0000256" key="3">
    <source>
        <dbReference type="ARBA" id="ARBA00023235"/>
    </source>
</evidence>
<organism evidence="9">
    <name type="scientific">Baileyella intestinalis</name>
    <dbReference type="NCBI Taxonomy" id="2606709"/>
    <lineage>
        <taxon>Bacteria</taxon>
        <taxon>Bacillati</taxon>
        <taxon>Bacillota</taxon>
        <taxon>Clostridia</taxon>
        <taxon>Peptostreptococcales</taxon>
        <taxon>Anaerovoracaceae</taxon>
        <taxon>Baileyella</taxon>
    </lineage>
</organism>
<evidence type="ECO:0000256" key="6">
    <source>
        <dbReference type="PIRSR" id="PIRSR001430-2"/>
    </source>
</evidence>
<feature type="binding site" evidence="4 6">
    <location>
        <position position="144"/>
    </location>
    <ligand>
        <name>substrate</name>
    </ligand>
</feature>
<dbReference type="InterPro" id="IPR020103">
    <property type="entry name" value="PsdUridine_synth_cat_dom_sf"/>
</dbReference>
<dbReference type="SUPFAM" id="SSF55120">
    <property type="entry name" value="Pseudouridine synthase"/>
    <property type="match status" value="1"/>
</dbReference>
<feature type="domain" description="Pseudouridine synthase I TruA alpha/beta" evidence="8">
    <location>
        <begin position="175"/>
        <end position="294"/>
    </location>
</feature>
<dbReference type="PIRSF" id="PIRSF001430">
    <property type="entry name" value="tRNA_psdUrid_synth"/>
    <property type="match status" value="1"/>
</dbReference>
<dbReference type="HAMAP" id="MF_00171">
    <property type="entry name" value="TruA"/>
    <property type="match status" value="1"/>
</dbReference>
<name>A0A6A8MA12_9FIRM</name>
<evidence type="ECO:0000313" key="9">
    <source>
        <dbReference type="EMBL" id="MST68126.1"/>
    </source>
</evidence>
<comment type="catalytic activity">
    <reaction evidence="4 7">
        <text>uridine(38/39/40) in tRNA = pseudouridine(38/39/40) in tRNA</text>
        <dbReference type="Rhea" id="RHEA:22376"/>
        <dbReference type="Rhea" id="RHEA-COMP:10085"/>
        <dbReference type="Rhea" id="RHEA-COMP:10087"/>
        <dbReference type="ChEBI" id="CHEBI:65314"/>
        <dbReference type="ChEBI" id="CHEBI:65315"/>
        <dbReference type="EC" id="5.4.99.12"/>
    </reaction>
</comment>
<evidence type="ECO:0000256" key="4">
    <source>
        <dbReference type="HAMAP-Rule" id="MF_00171"/>
    </source>
</evidence>
<dbReference type="PANTHER" id="PTHR11142:SF0">
    <property type="entry name" value="TRNA PSEUDOURIDINE SYNTHASE-LIKE 1"/>
    <property type="match status" value="1"/>
</dbReference>
<evidence type="ECO:0000259" key="8">
    <source>
        <dbReference type="Pfam" id="PF01416"/>
    </source>
</evidence>
<comment type="similarity">
    <text evidence="1 4 7">Belongs to the tRNA pseudouridine synthase TruA family.</text>
</comment>
<proteinExistence type="inferred from homology"/>
<dbReference type="PANTHER" id="PTHR11142">
    <property type="entry name" value="PSEUDOURIDYLATE SYNTHASE"/>
    <property type="match status" value="1"/>
</dbReference>
<evidence type="ECO:0000256" key="7">
    <source>
        <dbReference type="RuleBase" id="RU003792"/>
    </source>
</evidence>
<protein>
    <recommendedName>
        <fullName evidence="4">tRNA pseudouridine synthase A</fullName>
        <ecNumber evidence="4">5.4.99.12</ecNumber>
    </recommendedName>
    <alternativeName>
        <fullName evidence="4">tRNA pseudouridine(38-40) synthase</fullName>
    </alternativeName>
    <alternativeName>
        <fullName evidence="4">tRNA pseudouridylate synthase I</fullName>
    </alternativeName>
    <alternativeName>
        <fullName evidence="4">tRNA-uridine isomerase I</fullName>
    </alternativeName>
</protein>
<comment type="caution">
    <text evidence="9">The sequence shown here is derived from an EMBL/GenBank/DDBJ whole genome shotgun (WGS) entry which is preliminary data.</text>
</comment>
<reference evidence="9" key="1">
    <citation type="submission" date="2019-09" db="EMBL/GenBank/DDBJ databases">
        <title>In-depth cultivation of the pig gut microbiome towards novel bacterial diversity and tailored functional studies.</title>
        <authorList>
            <person name="Wylensek D."/>
            <person name="Hitch T.C.A."/>
            <person name="Clavel T."/>
        </authorList>
    </citation>
    <scope>NUCLEOTIDE SEQUENCE</scope>
    <source>
        <strain evidence="9">RF-744-FAT-WT-3</strain>
    </source>
</reference>
<dbReference type="InterPro" id="IPR020094">
    <property type="entry name" value="TruA/RsuA/RluB/E/F_N"/>
</dbReference>